<accession>A0AAE0TU06</accession>
<dbReference type="GO" id="GO:0005634">
    <property type="term" value="C:nucleus"/>
    <property type="evidence" value="ECO:0007669"/>
    <property type="project" value="TreeGrafter"/>
</dbReference>
<feature type="compositionally biased region" description="Basic and acidic residues" evidence="4">
    <location>
        <begin position="124"/>
        <end position="138"/>
    </location>
</feature>
<dbReference type="PIRSF" id="PIRSF037016">
    <property type="entry name" value="Pseudouridin_synth_euk_prd"/>
    <property type="match status" value="1"/>
</dbReference>
<dbReference type="InterPro" id="IPR011760">
    <property type="entry name" value="PsdUridine_synth_TruD_insert"/>
</dbReference>
<feature type="compositionally biased region" description="Basic and acidic residues" evidence="4">
    <location>
        <begin position="534"/>
        <end position="543"/>
    </location>
</feature>
<dbReference type="CDD" id="cd02576">
    <property type="entry name" value="PseudoU_synth_ScPUS7"/>
    <property type="match status" value="1"/>
</dbReference>
<dbReference type="InterPro" id="IPR020103">
    <property type="entry name" value="PsdUridine_synth_cat_dom_sf"/>
</dbReference>
<keyword evidence="7" id="KW-1185">Reference proteome</keyword>
<proteinExistence type="inferred from homology"/>
<dbReference type="GO" id="GO:0001522">
    <property type="term" value="P:pseudouridine synthesis"/>
    <property type="evidence" value="ECO:0007669"/>
    <property type="project" value="InterPro"/>
</dbReference>
<keyword evidence="2" id="KW-0819">tRNA processing</keyword>
<evidence type="ECO:0000256" key="2">
    <source>
        <dbReference type="ARBA" id="ARBA00022694"/>
    </source>
</evidence>
<dbReference type="PROSITE" id="PS01268">
    <property type="entry name" value="UPF0024"/>
    <property type="match status" value="1"/>
</dbReference>
<dbReference type="GeneID" id="89958100"/>
<feature type="region of interest" description="Disordered" evidence="4">
    <location>
        <begin position="84"/>
        <end position="144"/>
    </location>
</feature>
<name>A0AAE0TU06_9PEZI</name>
<dbReference type="PANTHER" id="PTHR13326:SF21">
    <property type="entry name" value="PSEUDOURIDYLATE SYNTHASE PUS7L"/>
    <property type="match status" value="1"/>
</dbReference>
<dbReference type="Pfam" id="PF01142">
    <property type="entry name" value="TruD"/>
    <property type="match status" value="1"/>
</dbReference>
<evidence type="ECO:0000313" key="6">
    <source>
        <dbReference type="EMBL" id="KAK3671011.1"/>
    </source>
</evidence>
<dbReference type="PANTHER" id="PTHR13326">
    <property type="entry name" value="TRNA PSEUDOURIDINE SYNTHASE D"/>
    <property type="match status" value="1"/>
</dbReference>
<dbReference type="GO" id="GO:0160150">
    <property type="term" value="F:tRNA pseudouridine(13) synthase activity"/>
    <property type="evidence" value="ECO:0007669"/>
    <property type="project" value="UniProtKB-EC"/>
</dbReference>
<dbReference type="Proteomes" id="UP001274830">
    <property type="component" value="Unassembled WGS sequence"/>
</dbReference>
<dbReference type="NCBIfam" id="TIGR00094">
    <property type="entry name" value="tRNA_TruD_broad"/>
    <property type="match status" value="1"/>
</dbReference>
<feature type="domain" description="TRUD" evidence="5">
    <location>
        <begin position="368"/>
        <end position="644"/>
    </location>
</feature>
<reference evidence="6" key="1">
    <citation type="submission" date="2023-07" db="EMBL/GenBank/DDBJ databases">
        <title>Black Yeasts Isolated from many extreme environments.</title>
        <authorList>
            <person name="Coleine C."/>
            <person name="Stajich J.E."/>
            <person name="Selbmann L."/>
        </authorList>
    </citation>
    <scope>NUCLEOTIDE SEQUENCE</scope>
    <source>
        <strain evidence="6">CCFEE 5485</strain>
    </source>
</reference>
<evidence type="ECO:0000256" key="3">
    <source>
        <dbReference type="ARBA" id="ARBA00023235"/>
    </source>
</evidence>
<keyword evidence="3 6" id="KW-0413">Isomerase</keyword>
<feature type="region of interest" description="Disordered" evidence="4">
    <location>
        <begin position="1"/>
        <end position="28"/>
    </location>
</feature>
<dbReference type="GO" id="GO:0003723">
    <property type="term" value="F:RNA binding"/>
    <property type="evidence" value="ECO:0007669"/>
    <property type="project" value="InterPro"/>
</dbReference>
<dbReference type="Gene3D" id="3.30.2350.20">
    <property type="entry name" value="TruD, catalytic domain"/>
    <property type="match status" value="1"/>
</dbReference>
<organism evidence="6 7">
    <name type="scientific">Recurvomyces mirabilis</name>
    <dbReference type="NCBI Taxonomy" id="574656"/>
    <lineage>
        <taxon>Eukaryota</taxon>
        <taxon>Fungi</taxon>
        <taxon>Dikarya</taxon>
        <taxon>Ascomycota</taxon>
        <taxon>Pezizomycotina</taxon>
        <taxon>Dothideomycetes</taxon>
        <taxon>Dothideomycetidae</taxon>
        <taxon>Mycosphaerellales</taxon>
        <taxon>Teratosphaeriaceae</taxon>
        <taxon>Recurvomyces</taxon>
    </lineage>
</organism>
<comment type="caution">
    <text evidence="6">The sequence shown here is derived from an EMBL/GenBank/DDBJ whole genome shotgun (WGS) entry which is preliminary data.</text>
</comment>
<dbReference type="SUPFAM" id="SSF55120">
    <property type="entry name" value="Pseudouridine synthase"/>
    <property type="match status" value="1"/>
</dbReference>
<dbReference type="PROSITE" id="PS50984">
    <property type="entry name" value="TRUD"/>
    <property type="match status" value="1"/>
</dbReference>
<dbReference type="EC" id="5.4.99.27" evidence="6"/>
<comment type="similarity">
    <text evidence="1">Belongs to the pseudouridine synthase TruD family.</text>
</comment>
<dbReference type="InterPro" id="IPR020119">
    <property type="entry name" value="PsdUridine_synth_TruD_CS"/>
</dbReference>
<dbReference type="GO" id="GO:0008033">
    <property type="term" value="P:tRNA processing"/>
    <property type="evidence" value="ECO:0007669"/>
    <property type="project" value="UniProtKB-KW"/>
</dbReference>
<evidence type="ECO:0000259" key="5">
    <source>
        <dbReference type="PROSITE" id="PS50984"/>
    </source>
</evidence>
<dbReference type="RefSeq" id="XP_064698532.1">
    <property type="nucleotide sequence ID" value="XM_064833571.1"/>
</dbReference>
<protein>
    <submittedName>
        <fullName evidence="6">Multisubstrate pseudouridine synthase 7</fullName>
        <ecNumber evidence="6">5.4.99.27</ecNumber>
    </submittedName>
</protein>
<dbReference type="AlphaFoldDB" id="A0AAE0TU06"/>
<feature type="region of interest" description="Disordered" evidence="4">
    <location>
        <begin position="534"/>
        <end position="572"/>
    </location>
</feature>
<evidence type="ECO:0000256" key="4">
    <source>
        <dbReference type="SAM" id="MobiDB-lite"/>
    </source>
</evidence>
<evidence type="ECO:0000313" key="7">
    <source>
        <dbReference type="Proteomes" id="UP001274830"/>
    </source>
</evidence>
<dbReference type="EMBL" id="JAUTXT010000048">
    <property type="protein sequence ID" value="KAK3671011.1"/>
    <property type="molecule type" value="Genomic_DNA"/>
</dbReference>
<dbReference type="InterPro" id="IPR042214">
    <property type="entry name" value="TruD_catalytic"/>
</dbReference>
<gene>
    <name evidence="6" type="primary">PUS7</name>
    <name evidence="6" type="ORF">LTR78_009129</name>
</gene>
<sequence length="743" mass="81940">MATKRPADDDEPPNKKLRVENAQVSSQNDQERAVGITVFVSPNLPGFQCTVKTRYTDFLVNEILPNGDVLHLTDVATKNFKQANGQAAEADGDAAPTESKEMELKETAATAGAHGPSDAVADLPTDRDVPEAENAKDDNDADVTLSTEDKQSVVAIFGEDVSNKIIRLYSTVLRNPKRKSRDLPTIKSHLIPDKSDRTEAHKVIRIVFQLKLQTETLQEEPGVIAIKVAPTKGAAGARGEHNQNGNHAKGKVGWNELGGEYLHFTLHKENKDTMEALGFIGSQLKIPAKNFEFAGTKDRRGVTVQKVAVFRVRAERIASLNHLARGWRIGGFEYKKHGLGLGDLTGNEFGLTLRDLRVPGDEGLDVAARLELAKTLRFGSLSTGTHITGLKILQGDLGGAIDSILTYQPELLPENVEKSADKNRTPIDDITRSDGIRRWREKNITPSELRDLIPRRFSAESSIMQYLMKRDRKSGKMIQEQDWQGALMTIQRGLRLMYVHAYQSLVWNMAAGKRWELYGGKVVEGDLVIVGEKGEEEKQVGKDEVDESGEPIVRPHGDDAGPAEDTYTRGRSLSKEEAESGKFDIFDVVLPQPGFDVLYPRNEVGEYYKEFMGSEAGGGLDPHSMRRSWKDASLSGGYRKVMARPLKGVTWDIVQYASIEEQLLETDLDKLRKAEDATGNSQAGDSADMEGVVVGNGHGGDEKDKLALIMRFQLGSSQYATMALRELTKGGAQAYKPEFNTSR</sequence>
<evidence type="ECO:0000256" key="1">
    <source>
        <dbReference type="ARBA" id="ARBA00007953"/>
    </source>
</evidence>
<dbReference type="InterPro" id="IPR001656">
    <property type="entry name" value="PsdUridine_synth_TruD"/>
</dbReference>